<gene>
    <name evidence="10" type="primary">RSPO1</name>
</gene>
<dbReference type="SMART" id="SM00261">
    <property type="entry name" value="FU"/>
    <property type="match status" value="2"/>
</dbReference>
<evidence type="ECO:0000259" key="8">
    <source>
        <dbReference type="Pfam" id="PF15913"/>
    </source>
</evidence>
<evidence type="ECO:0000256" key="2">
    <source>
        <dbReference type="ARBA" id="ARBA00022525"/>
    </source>
</evidence>
<feature type="region of interest" description="Disordered" evidence="6">
    <location>
        <begin position="146"/>
        <end position="197"/>
    </location>
</feature>
<comment type="subcellular location">
    <subcellularLocation>
        <location evidence="1">Secreted</location>
    </subcellularLocation>
</comment>
<evidence type="ECO:0000256" key="1">
    <source>
        <dbReference type="ARBA" id="ARBA00004613"/>
    </source>
</evidence>
<feature type="signal peptide" evidence="7">
    <location>
        <begin position="1"/>
        <end position="20"/>
    </location>
</feature>
<keyword evidence="4" id="KW-1015">Disulfide bond</keyword>
<sequence length="197" mass="21670">MQLGLLIVVVFLNSVDLTGSGGSGKALKGKRQRRISTEMSQGCAKGCELCSEFNGCLKCSPKLFILLERNDIRQIGICLPSCPLGYFDVRNPDMNKCIKCKIENCEDCFSRNFCTKCKEGLFLHKGRCYTACPEGSFAANGTIECSGPGQKKKKEDQGRRDNTNEEINRKDAKDSRSGGKRRKGQLRGTVVPVTSAQ</sequence>
<dbReference type="Pfam" id="PF15913">
    <property type="entry name" value="Furin-like_2"/>
    <property type="match status" value="1"/>
</dbReference>
<dbReference type="PANTHER" id="PTHR46987:SF5">
    <property type="entry name" value="R-SPONDIN-1"/>
    <property type="match status" value="1"/>
</dbReference>
<keyword evidence="2" id="KW-0964">Secreted</keyword>
<evidence type="ECO:0000256" key="4">
    <source>
        <dbReference type="ARBA" id="ARBA00023157"/>
    </source>
</evidence>
<keyword evidence="5" id="KW-0325">Glycoprotein</keyword>
<evidence type="ECO:0000313" key="9">
    <source>
        <dbReference type="Proteomes" id="UP000694871"/>
    </source>
</evidence>
<evidence type="ECO:0000256" key="3">
    <source>
        <dbReference type="ARBA" id="ARBA00022729"/>
    </source>
</evidence>
<dbReference type="InterPro" id="IPR006212">
    <property type="entry name" value="Furin_repeat"/>
</dbReference>
<feature type="domain" description="R-spondin Fu-CRD" evidence="8">
    <location>
        <begin position="45"/>
        <end position="145"/>
    </location>
</feature>
<dbReference type="InterPro" id="IPR043601">
    <property type="entry name" value="Rspo_Fu-CRD_dom"/>
</dbReference>
<organism evidence="9 10">
    <name type="scientific">Gekko japonicus</name>
    <name type="common">Schlegel's Japanese gecko</name>
    <dbReference type="NCBI Taxonomy" id="146911"/>
    <lineage>
        <taxon>Eukaryota</taxon>
        <taxon>Metazoa</taxon>
        <taxon>Chordata</taxon>
        <taxon>Craniata</taxon>
        <taxon>Vertebrata</taxon>
        <taxon>Euteleostomi</taxon>
        <taxon>Lepidosauria</taxon>
        <taxon>Squamata</taxon>
        <taxon>Bifurcata</taxon>
        <taxon>Gekkota</taxon>
        <taxon>Gekkonidae</taxon>
        <taxon>Gekkoninae</taxon>
        <taxon>Gekko</taxon>
    </lineage>
</organism>
<evidence type="ECO:0000256" key="5">
    <source>
        <dbReference type="ARBA" id="ARBA00023180"/>
    </source>
</evidence>
<keyword evidence="3 7" id="KW-0732">Signal</keyword>
<dbReference type="RefSeq" id="XP_015266379.1">
    <property type="nucleotide sequence ID" value="XM_015410893.1"/>
</dbReference>
<feature type="chain" id="PRO_5045468366" evidence="7">
    <location>
        <begin position="21"/>
        <end position="197"/>
    </location>
</feature>
<dbReference type="InterPro" id="IPR051514">
    <property type="entry name" value="R-spondin"/>
</dbReference>
<evidence type="ECO:0000256" key="6">
    <source>
        <dbReference type="SAM" id="MobiDB-lite"/>
    </source>
</evidence>
<name>A0ABM1JY42_GEKJA</name>
<dbReference type="PANTHER" id="PTHR46987">
    <property type="entry name" value="NEUROHYPOPHYSIAL HORMONES, N-TERMINAL DOMAIN CONTAINING PROTEIN"/>
    <property type="match status" value="1"/>
</dbReference>
<dbReference type="InterPro" id="IPR009030">
    <property type="entry name" value="Growth_fac_rcpt_cys_sf"/>
</dbReference>
<proteinExistence type="predicted"/>
<dbReference type="SUPFAM" id="SSF57184">
    <property type="entry name" value="Growth factor receptor domain"/>
    <property type="match status" value="1"/>
</dbReference>
<evidence type="ECO:0000313" key="10">
    <source>
        <dbReference type="RefSeq" id="XP_015266379.1"/>
    </source>
</evidence>
<evidence type="ECO:0000256" key="7">
    <source>
        <dbReference type="SAM" id="SignalP"/>
    </source>
</evidence>
<feature type="compositionally biased region" description="Basic and acidic residues" evidence="6">
    <location>
        <begin position="153"/>
        <end position="177"/>
    </location>
</feature>
<dbReference type="Proteomes" id="UP000694871">
    <property type="component" value="Unplaced"/>
</dbReference>
<dbReference type="Gene3D" id="2.10.220.10">
    <property type="entry name" value="Hormone Receptor, Insulin-like Growth Factor Receptor 1, Chain A, domain 2"/>
    <property type="match status" value="1"/>
</dbReference>
<reference evidence="10" key="1">
    <citation type="submission" date="2025-08" db="UniProtKB">
        <authorList>
            <consortium name="RefSeq"/>
        </authorList>
    </citation>
    <scope>IDENTIFICATION</scope>
</reference>
<accession>A0ABM1JY42</accession>
<keyword evidence="9" id="KW-1185">Reference proteome</keyword>
<dbReference type="CDD" id="cd00064">
    <property type="entry name" value="FU"/>
    <property type="match status" value="1"/>
</dbReference>
<protein>
    <submittedName>
        <fullName evidence="10">R-spondin-1 isoform X1</fullName>
    </submittedName>
</protein>
<dbReference type="GeneID" id="107110160"/>